<dbReference type="Gene3D" id="3.40.50.10320">
    <property type="entry name" value="LmbE-like"/>
    <property type="match status" value="1"/>
</dbReference>
<dbReference type="Proteomes" id="UP000641025">
    <property type="component" value="Unassembled WGS sequence"/>
</dbReference>
<dbReference type="RefSeq" id="WP_199396204.1">
    <property type="nucleotide sequence ID" value="NZ_JAEMHK010000013.1"/>
</dbReference>
<dbReference type="Pfam" id="PF02585">
    <property type="entry name" value="PIG-L"/>
    <property type="match status" value="1"/>
</dbReference>
<dbReference type="PANTHER" id="PTHR12993">
    <property type="entry name" value="N-ACETYLGLUCOSAMINYL-PHOSPHATIDYLINOSITOL DE-N-ACETYLASE-RELATED"/>
    <property type="match status" value="1"/>
</dbReference>
<dbReference type="InterPro" id="IPR003737">
    <property type="entry name" value="GlcNAc_PI_deacetylase-related"/>
</dbReference>
<reference evidence="1 2" key="1">
    <citation type="submission" date="2020-12" db="EMBL/GenBank/DDBJ databases">
        <title>Geomonas sp. Red259, isolated from paddy soil.</title>
        <authorList>
            <person name="Xu Z."/>
            <person name="Zhang Z."/>
            <person name="Masuda Y."/>
            <person name="Itoh H."/>
            <person name="Senoo K."/>
        </authorList>
    </citation>
    <scope>NUCLEOTIDE SEQUENCE [LARGE SCALE GENOMIC DNA]</scope>
    <source>
        <strain evidence="1 2">Red259</strain>
    </source>
</reference>
<dbReference type="EMBL" id="JAEMHK010000013">
    <property type="protein sequence ID" value="MBJ6801710.1"/>
    <property type="molecule type" value="Genomic_DNA"/>
</dbReference>
<sequence length="250" mass="27681">MKDTLQGLKNTVLVIAAHPDDEVLGCGGTIARHVQAGDEVHVVILAEGLTSRDVVRERAVRSSELSELAQVAHRANSILGVTSLSLHDFPDNRMDGVELLDVVKVVEDHIRAKRPNIVYTHHAGDVNIDHRRIQEAVVAATRPQPGQTVETLLFFEVASSTEWQPPGSFPPFLPNWFVDISTTLTLKMQALEAYACEMREWPHARSCQSLEHLAHWRGGSVGCEAAEAFVLGRRIFTRPLKDDVFQEGIS</sequence>
<name>A0ABS0YW23_9BACT</name>
<organism evidence="1 2">
    <name type="scientific">Geomonas propionica</name>
    <dbReference type="NCBI Taxonomy" id="2798582"/>
    <lineage>
        <taxon>Bacteria</taxon>
        <taxon>Pseudomonadati</taxon>
        <taxon>Thermodesulfobacteriota</taxon>
        <taxon>Desulfuromonadia</taxon>
        <taxon>Geobacterales</taxon>
        <taxon>Geobacteraceae</taxon>
        <taxon>Geomonas</taxon>
    </lineage>
</organism>
<gene>
    <name evidence="1" type="ORF">JFN90_16385</name>
</gene>
<evidence type="ECO:0000313" key="2">
    <source>
        <dbReference type="Proteomes" id="UP000641025"/>
    </source>
</evidence>
<protein>
    <submittedName>
        <fullName evidence="1">PIG-L family deacetylase</fullName>
    </submittedName>
</protein>
<evidence type="ECO:0000313" key="1">
    <source>
        <dbReference type="EMBL" id="MBJ6801710.1"/>
    </source>
</evidence>
<dbReference type="PANTHER" id="PTHR12993:SF11">
    <property type="entry name" value="N-ACETYLGLUCOSAMINYL-PHOSPHATIDYLINOSITOL DE-N-ACETYLASE"/>
    <property type="match status" value="1"/>
</dbReference>
<comment type="caution">
    <text evidence="1">The sequence shown here is derived from an EMBL/GenBank/DDBJ whole genome shotgun (WGS) entry which is preliminary data.</text>
</comment>
<proteinExistence type="predicted"/>
<keyword evidence="2" id="KW-1185">Reference proteome</keyword>
<dbReference type="SUPFAM" id="SSF102588">
    <property type="entry name" value="LmbE-like"/>
    <property type="match status" value="1"/>
</dbReference>
<dbReference type="InterPro" id="IPR024078">
    <property type="entry name" value="LmbE-like_dom_sf"/>
</dbReference>
<accession>A0ABS0YW23</accession>